<keyword evidence="1" id="KW-0472">Membrane</keyword>
<accession>A0ABZ0X6N3</accession>
<feature type="transmembrane region" description="Helical" evidence="1">
    <location>
        <begin position="30"/>
        <end position="49"/>
    </location>
</feature>
<keyword evidence="3" id="KW-1185">Reference proteome</keyword>
<protein>
    <submittedName>
        <fullName evidence="2">ATP translocase</fullName>
    </submittedName>
</protein>
<dbReference type="InterPro" id="IPR036259">
    <property type="entry name" value="MFS_trans_sf"/>
</dbReference>
<feature type="transmembrane region" description="Helical" evidence="1">
    <location>
        <begin position="384"/>
        <end position="403"/>
    </location>
</feature>
<sequence length="449" mass="50654">MDDQQRKFSWLETKLSRIVKIRPGEGKSTALHFLTLFILMFSYYLLKVIRDPLILSESTAEVKSYSTSIQAGLLLLLAPLFSKFYFAYSRNNDHSRFIKAVMLFFSMNIIVFALLSYIGAAIGVIFYIWLGVFSVVVIALYWAFCADCYSTEAGSRLFILIAVGGAIGAWVGSRCAGWSYQLIGVTGLMALSALLLVIAALLTTYCFKAVPSDSRSISSAEPIKSQKWYLAIVKLLKKPYLSLIAAFIVLINFINSMGEYILAKFVVEFASGLELVGEDRQSYMTEFYAGYIAWITLFGLLLQIFLVAKIFKWIGVGASILILPTLMMFNYTLVLYLPVFALIKWTLIVENSANYSIQNTTRHALFLPISREDKYIGKNVIEGFFYRFGDLLYGAVVAIGVTFYAADKIAFIMLNALLAFGCFLIAFRIRNRYRDMEDEIYWSTKNGNS</sequence>
<dbReference type="EMBL" id="CP140158">
    <property type="protein sequence ID" value="WQG86266.1"/>
    <property type="molecule type" value="Genomic_DNA"/>
</dbReference>
<proteinExistence type="predicted"/>
<evidence type="ECO:0000313" key="2">
    <source>
        <dbReference type="EMBL" id="WQG86266.1"/>
    </source>
</evidence>
<name>A0ABZ0X6N3_9GAMM</name>
<organism evidence="2 3">
    <name type="scientific">Kangiella aquimarina</name>
    <dbReference type="NCBI Taxonomy" id="261965"/>
    <lineage>
        <taxon>Bacteria</taxon>
        <taxon>Pseudomonadati</taxon>
        <taxon>Pseudomonadota</taxon>
        <taxon>Gammaproteobacteria</taxon>
        <taxon>Kangiellales</taxon>
        <taxon>Kangiellaceae</taxon>
        <taxon>Kangiella</taxon>
    </lineage>
</organism>
<feature type="transmembrane region" description="Helical" evidence="1">
    <location>
        <begin position="288"/>
        <end position="307"/>
    </location>
</feature>
<feature type="transmembrane region" description="Helical" evidence="1">
    <location>
        <begin position="228"/>
        <end position="254"/>
    </location>
</feature>
<gene>
    <name evidence="2" type="ORF">SR900_05095</name>
</gene>
<evidence type="ECO:0000313" key="3">
    <source>
        <dbReference type="Proteomes" id="UP001324185"/>
    </source>
</evidence>
<keyword evidence="1" id="KW-1133">Transmembrane helix</keyword>
<reference evidence="2 3" key="1">
    <citation type="submission" date="2023-11" db="EMBL/GenBank/DDBJ databases">
        <title>MicrobeMod: A computational toolkit for identifying prokaryotic methylation and restriction-modification with nanopore sequencing.</title>
        <authorList>
            <person name="Crits-Christoph A."/>
            <person name="Kang S.C."/>
            <person name="Lee H."/>
            <person name="Ostrov N."/>
        </authorList>
    </citation>
    <scope>NUCLEOTIDE SEQUENCE [LARGE SCALE GENOMIC DNA]</scope>
    <source>
        <strain evidence="2 3">DSMZ 16071</strain>
    </source>
</reference>
<dbReference type="PANTHER" id="PTHR43596:SF1">
    <property type="entry name" value="ADP,ATP CARRIER PROTEIN"/>
    <property type="match status" value="1"/>
</dbReference>
<feature type="transmembrane region" description="Helical" evidence="1">
    <location>
        <begin position="313"/>
        <end position="337"/>
    </location>
</feature>
<evidence type="ECO:0000256" key="1">
    <source>
        <dbReference type="SAM" id="Phobius"/>
    </source>
</evidence>
<dbReference type="PANTHER" id="PTHR43596">
    <property type="entry name" value="ADP,ATP CARRIER PROTEIN"/>
    <property type="match status" value="1"/>
</dbReference>
<feature type="transmembrane region" description="Helical" evidence="1">
    <location>
        <begin position="124"/>
        <end position="144"/>
    </location>
</feature>
<dbReference type="Proteomes" id="UP001324185">
    <property type="component" value="Chromosome"/>
</dbReference>
<keyword evidence="1" id="KW-0812">Transmembrane</keyword>
<dbReference type="SUPFAM" id="SSF103473">
    <property type="entry name" value="MFS general substrate transporter"/>
    <property type="match status" value="1"/>
</dbReference>
<feature type="transmembrane region" description="Helical" evidence="1">
    <location>
        <begin position="409"/>
        <end position="427"/>
    </location>
</feature>
<dbReference type="RefSeq" id="WP_018624299.1">
    <property type="nucleotide sequence ID" value="NZ_CP140158.1"/>
</dbReference>
<feature type="transmembrane region" description="Helical" evidence="1">
    <location>
        <begin position="178"/>
        <end position="207"/>
    </location>
</feature>
<feature type="transmembrane region" description="Helical" evidence="1">
    <location>
        <begin position="156"/>
        <end position="172"/>
    </location>
</feature>
<feature type="transmembrane region" description="Helical" evidence="1">
    <location>
        <begin position="100"/>
        <end position="118"/>
    </location>
</feature>
<feature type="transmembrane region" description="Helical" evidence="1">
    <location>
        <begin position="69"/>
        <end position="88"/>
    </location>
</feature>